<dbReference type="Pfam" id="PF00293">
    <property type="entry name" value="NUDIX"/>
    <property type="match status" value="1"/>
</dbReference>
<dbReference type="CDD" id="cd18886">
    <property type="entry name" value="NUDIX_MutT_Nudt1"/>
    <property type="match status" value="1"/>
</dbReference>
<accession>A0A0V8GCL8</accession>
<gene>
    <name evidence="6" type="ORF">AS033_14550</name>
</gene>
<dbReference type="PRINTS" id="PR00502">
    <property type="entry name" value="NUDIXFAMILY"/>
</dbReference>
<dbReference type="SUPFAM" id="SSF55811">
    <property type="entry name" value="Nudix"/>
    <property type="match status" value="1"/>
</dbReference>
<evidence type="ECO:0000313" key="6">
    <source>
        <dbReference type="EMBL" id="KSU47878.1"/>
    </source>
</evidence>
<keyword evidence="3" id="KW-0460">Magnesium</keyword>
<organism evidence="6 7">
    <name type="scientific">Exiguobacterium indicum</name>
    <dbReference type="NCBI Taxonomy" id="296995"/>
    <lineage>
        <taxon>Bacteria</taxon>
        <taxon>Bacillati</taxon>
        <taxon>Bacillota</taxon>
        <taxon>Bacilli</taxon>
        <taxon>Bacillales</taxon>
        <taxon>Bacillales Family XII. Incertae Sedis</taxon>
        <taxon>Exiguobacterium</taxon>
    </lineage>
</organism>
<evidence type="ECO:0000256" key="4">
    <source>
        <dbReference type="RuleBase" id="RU003476"/>
    </source>
</evidence>
<dbReference type="PANTHER" id="PTHR43222">
    <property type="entry name" value="NUDIX HYDROLASE 23"/>
    <property type="match status" value="1"/>
</dbReference>
<dbReference type="OrthoDB" id="9804563at2"/>
<dbReference type="PROSITE" id="PS00893">
    <property type="entry name" value="NUDIX_BOX"/>
    <property type="match status" value="1"/>
</dbReference>
<dbReference type="Gene3D" id="3.90.79.10">
    <property type="entry name" value="Nucleoside Triphosphate Pyrophosphohydrolase"/>
    <property type="match status" value="1"/>
</dbReference>
<dbReference type="Proteomes" id="UP000053797">
    <property type="component" value="Unassembled WGS sequence"/>
</dbReference>
<proteinExistence type="inferred from homology"/>
<evidence type="ECO:0000256" key="1">
    <source>
        <dbReference type="ARBA" id="ARBA00001946"/>
    </source>
</evidence>
<evidence type="ECO:0000313" key="7">
    <source>
        <dbReference type="Proteomes" id="UP000053797"/>
    </source>
</evidence>
<sequence>MDRYTLCLIRHADYFLLVNRQKRPAMGMWNGVGGKIEPGETPEAAVIRETFEETGITLTSVTSKGIVRLHGEETSGMYLYLADLEDRPFPTPVMTVEGILDWKSLDWILGDDNMGIISNLRHYLPIALSTEHPLLHDFHYDGHTITAYETHELIET</sequence>
<dbReference type="AlphaFoldDB" id="A0A0V8GCL8"/>
<comment type="similarity">
    <text evidence="4">Belongs to the Nudix hydrolase family.</text>
</comment>
<dbReference type="RefSeq" id="WP_058265886.1">
    <property type="nucleotide sequence ID" value="NZ_FMYN01000006.1"/>
</dbReference>
<evidence type="ECO:0000259" key="5">
    <source>
        <dbReference type="PROSITE" id="PS51462"/>
    </source>
</evidence>
<reference evidence="6 7" key="1">
    <citation type="journal article" date="2015" name="Int. J. Syst. Evol. Microbiol.">
        <title>Exiguobacterium enclense sp. nov., isolated from sediment.</title>
        <authorList>
            <person name="Dastager S.G."/>
            <person name="Mawlankar R."/>
            <person name="Sonalkar V.V."/>
            <person name="Thorat M.N."/>
            <person name="Mual P."/>
            <person name="Verma A."/>
            <person name="Krishnamurthi S."/>
            <person name="Tang S.K."/>
            <person name="Li W.J."/>
        </authorList>
    </citation>
    <scope>NUCLEOTIDE SEQUENCE [LARGE SCALE GENOMIC DNA]</scope>
    <source>
        <strain evidence="6 7">NIO-1109</strain>
    </source>
</reference>
<dbReference type="PANTHER" id="PTHR43222:SF2">
    <property type="entry name" value="NUDIX HYDROLASE 23, CHLOROPLASTIC"/>
    <property type="match status" value="1"/>
</dbReference>
<dbReference type="InterPro" id="IPR020084">
    <property type="entry name" value="NUDIX_hydrolase_CS"/>
</dbReference>
<dbReference type="PROSITE" id="PS51462">
    <property type="entry name" value="NUDIX"/>
    <property type="match status" value="1"/>
</dbReference>
<dbReference type="GO" id="GO:0016787">
    <property type="term" value="F:hydrolase activity"/>
    <property type="evidence" value="ECO:0007669"/>
    <property type="project" value="UniProtKB-KW"/>
</dbReference>
<dbReference type="InterPro" id="IPR015797">
    <property type="entry name" value="NUDIX_hydrolase-like_dom_sf"/>
</dbReference>
<dbReference type="EMBL" id="LNQL01000006">
    <property type="protein sequence ID" value="KSU47878.1"/>
    <property type="molecule type" value="Genomic_DNA"/>
</dbReference>
<dbReference type="InterPro" id="IPR000086">
    <property type="entry name" value="NUDIX_hydrolase_dom"/>
</dbReference>
<evidence type="ECO:0000256" key="3">
    <source>
        <dbReference type="ARBA" id="ARBA00022842"/>
    </source>
</evidence>
<protein>
    <submittedName>
        <fullName evidence="6">DNA mismatch repair protein MutT</fullName>
    </submittedName>
</protein>
<dbReference type="InterPro" id="IPR020476">
    <property type="entry name" value="Nudix_hydrolase"/>
</dbReference>
<comment type="caution">
    <text evidence="6">The sequence shown here is derived from an EMBL/GenBank/DDBJ whole genome shotgun (WGS) entry which is preliminary data.</text>
</comment>
<feature type="domain" description="Nudix hydrolase" evidence="5">
    <location>
        <begin position="1"/>
        <end position="129"/>
    </location>
</feature>
<comment type="cofactor">
    <cofactor evidence="1">
        <name>Mg(2+)</name>
        <dbReference type="ChEBI" id="CHEBI:18420"/>
    </cofactor>
</comment>
<evidence type="ECO:0000256" key="2">
    <source>
        <dbReference type="ARBA" id="ARBA00022801"/>
    </source>
</evidence>
<name>A0A0V8GCL8_9BACL</name>
<keyword evidence="2 4" id="KW-0378">Hydrolase</keyword>